<keyword evidence="2" id="KW-1185">Reference proteome</keyword>
<accession>A0A1I7W2V0</accession>
<dbReference type="Pfam" id="PF12150">
    <property type="entry name" value="MFP2b"/>
    <property type="match status" value="2"/>
</dbReference>
<dbReference type="PANTHER" id="PTHR31578">
    <property type="entry name" value="PROTEIN CBG21223-RELATED"/>
    <property type="match status" value="1"/>
</dbReference>
<organism evidence="2 3">
    <name type="scientific">Loa loa</name>
    <name type="common">Eye worm</name>
    <name type="synonym">Filaria loa</name>
    <dbReference type="NCBI Taxonomy" id="7209"/>
    <lineage>
        <taxon>Eukaryota</taxon>
        <taxon>Metazoa</taxon>
        <taxon>Ecdysozoa</taxon>
        <taxon>Nematoda</taxon>
        <taxon>Chromadorea</taxon>
        <taxon>Rhabditida</taxon>
        <taxon>Spirurina</taxon>
        <taxon>Spiruromorpha</taxon>
        <taxon>Filarioidea</taxon>
        <taxon>Onchocercidae</taxon>
        <taxon>Loa</taxon>
    </lineage>
</organism>
<dbReference type="eggNOG" id="ENOG502QTBD">
    <property type="taxonomic scope" value="Eukaryota"/>
</dbReference>
<dbReference type="AlphaFoldDB" id="A0A1I7W2V0"/>
<name>A0A1I7W2V0_LOALO</name>
<dbReference type="RefSeq" id="XP_003139314.1">
    <property type="nucleotide sequence ID" value="XM_003139266.2"/>
</dbReference>
<dbReference type="WBParaSite" id="EN70_9029">
    <property type="protein sequence ID" value="EN70_9029"/>
    <property type="gene ID" value="EN70_9029"/>
</dbReference>
<accession>A0A1S0U4J1</accession>
<dbReference type="OMA" id="CECASCP"/>
<reference evidence="3" key="2">
    <citation type="submission" date="2016-11" db="UniProtKB">
        <authorList>
            <consortium name="WormBaseParasite"/>
        </authorList>
    </citation>
    <scope>IDENTIFICATION</scope>
</reference>
<dbReference type="CTD" id="9941120"/>
<evidence type="ECO:0000313" key="3">
    <source>
        <dbReference type="WBParaSite" id="EN70_9029"/>
    </source>
</evidence>
<dbReference type="InterPro" id="IPR021010">
    <property type="entry name" value="Cytosolic_motility_protein"/>
</dbReference>
<proteinExistence type="predicted"/>
<dbReference type="PANTHER" id="PTHR31578:SF3">
    <property type="entry name" value="NEMATODE SPECIFIC PEPTIDE FAMILY"/>
    <property type="match status" value="1"/>
</dbReference>
<gene>
    <name evidence="1 3" type="ORF">LOAG_03729</name>
</gene>
<dbReference type="SUPFAM" id="SSF141739">
    <property type="entry name" value="MFPT repeat-like"/>
    <property type="match status" value="2"/>
</dbReference>
<reference evidence="1 2" key="1">
    <citation type="submission" date="2012-04" db="EMBL/GenBank/DDBJ databases">
        <title>The Genome Sequence of Loa loa.</title>
        <authorList>
            <consortium name="The Broad Institute Genome Sequencing Platform"/>
            <consortium name="Broad Institute Genome Sequencing Center for Infectious Disease"/>
            <person name="Nutman T.B."/>
            <person name="Fink D.L."/>
            <person name="Russ C."/>
            <person name="Young S."/>
            <person name="Zeng Q."/>
            <person name="Gargeya S."/>
            <person name="Alvarado L."/>
            <person name="Berlin A."/>
            <person name="Chapman S.B."/>
            <person name="Chen Z."/>
            <person name="Freedman E."/>
            <person name="Gellesch M."/>
            <person name="Goldberg J."/>
            <person name="Griggs A."/>
            <person name="Gujja S."/>
            <person name="Heilman E.R."/>
            <person name="Heiman D."/>
            <person name="Howarth C."/>
            <person name="Mehta T."/>
            <person name="Neiman D."/>
            <person name="Pearson M."/>
            <person name="Roberts A."/>
            <person name="Saif S."/>
            <person name="Shea T."/>
            <person name="Shenoy N."/>
            <person name="Sisk P."/>
            <person name="Stolte C."/>
            <person name="Sykes S."/>
            <person name="White J."/>
            <person name="Yandava C."/>
            <person name="Haas B."/>
            <person name="Henn M.R."/>
            <person name="Nusbaum C."/>
            <person name="Birren B."/>
        </authorList>
    </citation>
    <scope>NUCLEOTIDE SEQUENCE [LARGE SCALE GENOMIC DNA]</scope>
</reference>
<protein>
    <submittedName>
        <fullName evidence="1 3">p40 protein</fullName>
    </submittedName>
</protein>
<dbReference type="GeneID" id="9941120"/>
<evidence type="ECO:0000313" key="2">
    <source>
        <dbReference type="Proteomes" id="UP000095285"/>
    </source>
</evidence>
<evidence type="ECO:0000313" key="1">
    <source>
        <dbReference type="EMBL" id="EFO24758.1"/>
    </source>
</evidence>
<dbReference type="FunCoup" id="A0A1I7W2V0">
    <property type="interactions" value="276"/>
</dbReference>
<sequence length="372" mass="42183">MSNPPPKEDEWAFGPIGSPFPDNPVRVLGQPNMYVALWYKFGVPIHGRAWNNGGVLECSFPYKKAELTGTKDLGGQIQVLQYKGDHNTLGFWYEWIKYKDRFEKTDIRQIVHCGDSMPILWQDRPEGALLGYLDNKTELAHFSHNGKAESLQGTPLSNMWIIVRNTKGGPPTCGCKQCYKPPPPKPPPGPPPPRVMIDEWIDLRAGDPWPKDKKLIKALNKNLDTHPGENPEQYVALWYQQGEPVMGRIWNNNGKVAACFGWNNNEYREKIGSLQILVELPDFVRGYDYDWKLFSVCASFGEKEWFPVYVDRKGIISPCVCTIDGKEILGKVDIRNEKASAAFSGKEHVMVGPSVQKQMVLCRKARPGYKFD</sequence>
<dbReference type="InParanoid" id="A0A1I7W2V0"/>
<dbReference type="KEGG" id="loa:LOAG_03729"/>
<dbReference type="Proteomes" id="UP000095285">
    <property type="component" value="Unassembled WGS sequence"/>
</dbReference>
<dbReference type="EMBL" id="JH712148">
    <property type="protein sequence ID" value="EFO24758.1"/>
    <property type="molecule type" value="Genomic_DNA"/>
</dbReference>
<dbReference type="OrthoDB" id="5776186at2759"/>